<keyword evidence="4 7" id="KW-0378">Hydrolase</keyword>
<comment type="caution">
    <text evidence="10">The sequence shown here is derived from an EMBL/GenBank/DDBJ whole genome shotgun (WGS) entry which is preliminary data.</text>
</comment>
<dbReference type="Gene3D" id="1.20.140.40">
    <property type="entry name" value="Invertase/pectin methylesterase inhibitor family protein"/>
    <property type="match status" value="1"/>
</dbReference>
<dbReference type="InterPro" id="IPR035513">
    <property type="entry name" value="Invertase/methylesterase_inhib"/>
</dbReference>
<evidence type="ECO:0000256" key="5">
    <source>
        <dbReference type="ARBA" id="ARBA00023085"/>
    </source>
</evidence>
<dbReference type="GO" id="GO:0042545">
    <property type="term" value="P:cell wall modification"/>
    <property type="evidence" value="ECO:0007669"/>
    <property type="project" value="UniProtKB-UniRule"/>
</dbReference>
<dbReference type="GO" id="GO:0045490">
    <property type="term" value="P:pectin catabolic process"/>
    <property type="evidence" value="ECO:0007669"/>
    <property type="project" value="UniProtKB-UniRule"/>
</dbReference>
<evidence type="ECO:0000313" key="10">
    <source>
        <dbReference type="EMBL" id="KAJ1691565.1"/>
    </source>
</evidence>
<dbReference type="FunFam" id="2.160.20.10:FF:000001">
    <property type="entry name" value="Pectinesterase"/>
    <property type="match status" value="1"/>
</dbReference>
<feature type="chain" id="PRO_5040542664" description="Pectinesterase" evidence="7">
    <location>
        <begin position="23"/>
        <end position="538"/>
    </location>
</feature>
<keyword evidence="7" id="KW-0732">Signal</keyword>
<comment type="similarity">
    <text evidence="2">In the N-terminal section; belongs to the PMEI family.</text>
</comment>
<dbReference type="InterPro" id="IPR033131">
    <property type="entry name" value="Pectinesterase_Asp_AS"/>
</dbReference>
<evidence type="ECO:0000256" key="8">
    <source>
        <dbReference type="SAM" id="MobiDB-lite"/>
    </source>
</evidence>
<dbReference type="OrthoDB" id="2019149at2759"/>
<sequence>MASKIVATLTIFIVILLPLIKAQWQPNAFEASLLDQACFNTENRNACLSGISAAYRQGAGGPMPILNAAIGGALEEVSKTIEHVSNLQSAVANNVREEMAMRDCIELLNYTLDELRWSFEMMGKIDPAVANFHREESFRSWLSAALSNQETCLEGFDRTHGHLHVPVEREVRQLTQLVSNILAMHKRLRRKIPRTPHESNTGSATVDLPPKPTWLTKDDEEQMHESGHAVHADAVVALDGTGQFRSISEAINSAPNNSTRRYVIYVKEGEYVEQVEVTRMKTNIVLIGDGMDKTVISGSRSYASGWTTFRSATFAVSGSGFIARDITFRNTAGPEGHQAVALRVDSDCSVFYRCSIEGYQDTLYAHSLRQFYRDCNIYGTVDFIFGSGLIVVQHCNISGRTPLPNQVITITAQSRKNLNVDHSGFSFQDCFIDGSYRTYLGRPWRPYSRVVFMQSYLGPKVEPAGWLEWPENSGNDTVFYGEYMNHGPGAELSGRVKWPGYHIIRDQAMAALFTVRRFIDGKSWLPSTGVTFMADLDG</sequence>
<dbReference type="Proteomes" id="UP001151287">
    <property type="component" value="Unassembled WGS sequence"/>
</dbReference>
<reference evidence="10" key="1">
    <citation type="journal article" date="2022" name="Cell">
        <title>Repeat-based holocentromeres influence genome architecture and karyotype evolution.</title>
        <authorList>
            <person name="Hofstatter P.G."/>
            <person name="Thangavel G."/>
            <person name="Lux T."/>
            <person name="Neumann P."/>
            <person name="Vondrak T."/>
            <person name="Novak P."/>
            <person name="Zhang M."/>
            <person name="Costa L."/>
            <person name="Castellani M."/>
            <person name="Scott A."/>
            <person name="Toegelov H."/>
            <person name="Fuchs J."/>
            <person name="Mata-Sucre Y."/>
            <person name="Dias Y."/>
            <person name="Vanzela A.L.L."/>
            <person name="Huettel B."/>
            <person name="Almeida C.C.S."/>
            <person name="Simkova H."/>
            <person name="Souza G."/>
            <person name="Pedrosa-Harand A."/>
            <person name="Macas J."/>
            <person name="Mayer K.F.X."/>
            <person name="Houben A."/>
            <person name="Marques A."/>
        </authorList>
    </citation>
    <scope>NUCLEOTIDE SEQUENCE</scope>
    <source>
        <strain evidence="10">RhyBre1mFocal</strain>
    </source>
</reference>
<evidence type="ECO:0000259" key="9">
    <source>
        <dbReference type="SMART" id="SM00856"/>
    </source>
</evidence>
<name>A0A9Q0CD72_9POAL</name>
<keyword evidence="5 7" id="KW-0063">Aspartyl esterase</keyword>
<dbReference type="InterPro" id="IPR006501">
    <property type="entry name" value="Pectinesterase_inhib_dom"/>
</dbReference>
<feature type="domain" description="Pectinesterase inhibitor" evidence="9">
    <location>
        <begin position="29"/>
        <end position="184"/>
    </location>
</feature>
<dbReference type="GO" id="GO:0004857">
    <property type="term" value="F:enzyme inhibitor activity"/>
    <property type="evidence" value="ECO:0007669"/>
    <property type="project" value="InterPro"/>
</dbReference>
<dbReference type="PANTHER" id="PTHR31707">
    <property type="entry name" value="PECTINESTERASE"/>
    <property type="match status" value="1"/>
</dbReference>
<dbReference type="Pfam" id="PF04043">
    <property type="entry name" value="PMEI"/>
    <property type="match status" value="1"/>
</dbReference>
<dbReference type="InterPro" id="IPR012334">
    <property type="entry name" value="Pectin_lyas_fold"/>
</dbReference>
<evidence type="ECO:0000313" key="11">
    <source>
        <dbReference type="Proteomes" id="UP001151287"/>
    </source>
</evidence>
<dbReference type="SUPFAM" id="SSF51126">
    <property type="entry name" value="Pectin lyase-like"/>
    <property type="match status" value="1"/>
</dbReference>
<evidence type="ECO:0000256" key="2">
    <source>
        <dbReference type="ARBA" id="ARBA00006027"/>
    </source>
</evidence>
<dbReference type="InterPro" id="IPR011050">
    <property type="entry name" value="Pectin_lyase_fold/virulence"/>
</dbReference>
<dbReference type="SUPFAM" id="SSF101148">
    <property type="entry name" value="Plant invertase/pectin methylesterase inhibitor"/>
    <property type="match status" value="1"/>
</dbReference>
<keyword evidence="11" id="KW-1185">Reference proteome</keyword>
<dbReference type="NCBIfam" id="TIGR01614">
    <property type="entry name" value="PME_inhib"/>
    <property type="match status" value="1"/>
</dbReference>
<comment type="similarity">
    <text evidence="3">In the C-terminal section; belongs to the pectinesterase family.</text>
</comment>
<comment type="catalytic activity">
    <reaction evidence="7">
        <text>[(1-&gt;4)-alpha-D-galacturonosyl methyl ester](n) + n H2O = [(1-&gt;4)-alpha-D-galacturonosyl](n) + n methanol + n H(+)</text>
        <dbReference type="Rhea" id="RHEA:22380"/>
        <dbReference type="Rhea" id="RHEA-COMP:14570"/>
        <dbReference type="Rhea" id="RHEA-COMP:14573"/>
        <dbReference type="ChEBI" id="CHEBI:15377"/>
        <dbReference type="ChEBI" id="CHEBI:15378"/>
        <dbReference type="ChEBI" id="CHEBI:17790"/>
        <dbReference type="ChEBI" id="CHEBI:140522"/>
        <dbReference type="ChEBI" id="CHEBI:140523"/>
        <dbReference type="EC" id="3.1.1.11"/>
    </reaction>
</comment>
<comment type="pathway">
    <text evidence="1 7">Glycan metabolism; pectin degradation; 2-dehydro-3-deoxy-D-gluconate from pectin: step 1/5.</text>
</comment>
<accession>A0A9Q0CD72</accession>
<dbReference type="SMART" id="SM00856">
    <property type="entry name" value="PMEI"/>
    <property type="match status" value="1"/>
</dbReference>
<dbReference type="InterPro" id="IPR000070">
    <property type="entry name" value="Pectinesterase_cat"/>
</dbReference>
<evidence type="ECO:0000256" key="6">
    <source>
        <dbReference type="PROSITE-ProRule" id="PRU10040"/>
    </source>
</evidence>
<dbReference type="Gene3D" id="2.160.20.10">
    <property type="entry name" value="Single-stranded right-handed beta-helix, Pectin lyase-like"/>
    <property type="match status" value="1"/>
</dbReference>
<dbReference type="EMBL" id="JAMQYH010000004">
    <property type="protein sequence ID" value="KAJ1691565.1"/>
    <property type="molecule type" value="Genomic_DNA"/>
</dbReference>
<evidence type="ECO:0000256" key="1">
    <source>
        <dbReference type="ARBA" id="ARBA00005184"/>
    </source>
</evidence>
<feature type="active site" evidence="6">
    <location>
        <position position="382"/>
    </location>
</feature>
<dbReference type="GO" id="GO:0030599">
    <property type="term" value="F:pectinesterase activity"/>
    <property type="evidence" value="ECO:0007669"/>
    <property type="project" value="UniProtKB-UniRule"/>
</dbReference>
<dbReference type="PROSITE" id="PS00503">
    <property type="entry name" value="PECTINESTERASE_2"/>
    <property type="match status" value="1"/>
</dbReference>
<proteinExistence type="inferred from homology"/>
<feature type="signal peptide" evidence="7">
    <location>
        <begin position="1"/>
        <end position="22"/>
    </location>
</feature>
<feature type="region of interest" description="Disordered" evidence="8">
    <location>
        <begin position="193"/>
        <end position="212"/>
    </location>
</feature>
<dbReference type="CDD" id="cd15798">
    <property type="entry name" value="PMEI-like_3"/>
    <property type="match status" value="1"/>
</dbReference>
<dbReference type="Pfam" id="PF01095">
    <property type="entry name" value="Pectinesterase"/>
    <property type="match status" value="1"/>
</dbReference>
<dbReference type="EC" id="3.1.1.11" evidence="7"/>
<evidence type="ECO:0000256" key="7">
    <source>
        <dbReference type="RuleBase" id="RU000589"/>
    </source>
</evidence>
<evidence type="ECO:0000256" key="4">
    <source>
        <dbReference type="ARBA" id="ARBA00022801"/>
    </source>
</evidence>
<dbReference type="AlphaFoldDB" id="A0A9Q0CD72"/>
<organism evidence="10 11">
    <name type="scientific">Rhynchospora breviuscula</name>
    <dbReference type="NCBI Taxonomy" id="2022672"/>
    <lineage>
        <taxon>Eukaryota</taxon>
        <taxon>Viridiplantae</taxon>
        <taxon>Streptophyta</taxon>
        <taxon>Embryophyta</taxon>
        <taxon>Tracheophyta</taxon>
        <taxon>Spermatophyta</taxon>
        <taxon>Magnoliopsida</taxon>
        <taxon>Liliopsida</taxon>
        <taxon>Poales</taxon>
        <taxon>Cyperaceae</taxon>
        <taxon>Cyperoideae</taxon>
        <taxon>Rhynchosporeae</taxon>
        <taxon>Rhynchospora</taxon>
    </lineage>
</organism>
<gene>
    <name evidence="10" type="ORF">LUZ63_015720</name>
</gene>
<evidence type="ECO:0000256" key="3">
    <source>
        <dbReference type="ARBA" id="ARBA00007786"/>
    </source>
</evidence>
<protein>
    <recommendedName>
        <fullName evidence="7">Pectinesterase</fullName>
        <ecNumber evidence="7">3.1.1.11</ecNumber>
    </recommendedName>
</protein>